<accession>A0AA40K621</accession>
<sequence>MGARVRQFRPPSHANNATTETDFALGSEAKAAAQRATMQRHTPGSRMPQAQSTATRLAIAEQRQRRILPEGVGKFSKAMGVALPGKHTRDLYDKLKRREACVRAQLRTMAKFNSLLSRIGAVESEP</sequence>
<evidence type="ECO:0000313" key="3">
    <source>
        <dbReference type="Proteomes" id="UP001172159"/>
    </source>
</evidence>
<dbReference type="AlphaFoldDB" id="A0AA40K621"/>
<evidence type="ECO:0000313" key="2">
    <source>
        <dbReference type="EMBL" id="KAK0747285.1"/>
    </source>
</evidence>
<evidence type="ECO:0000256" key="1">
    <source>
        <dbReference type="SAM" id="MobiDB-lite"/>
    </source>
</evidence>
<gene>
    <name evidence="2" type="ORF">B0T21DRAFT_405930</name>
</gene>
<protein>
    <submittedName>
        <fullName evidence="2">Uncharacterized protein</fullName>
    </submittedName>
</protein>
<feature type="region of interest" description="Disordered" evidence="1">
    <location>
        <begin position="1"/>
        <end position="22"/>
    </location>
</feature>
<dbReference type="Proteomes" id="UP001172159">
    <property type="component" value="Unassembled WGS sequence"/>
</dbReference>
<dbReference type="EMBL" id="JAUKTV010000001">
    <property type="protein sequence ID" value="KAK0747285.1"/>
    <property type="molecule type" value="Genomic_DNA"/>
</dbReference>
<organism evidence="2 3">
    <name type="scientific">Apiosordaria backusii</name>
    <dbReference type="NCBI Taxonomy" id="314023"/>
    <lineage>
        <taxon>Eukaryota</taxon>
        <taxon>Fungi</taxon>
        <taxon>Dikarya</taxon>
        <taxon>Ascomycota</taxon>
        <taxon>Pezizomycotina</taxon>
        <taxon>Sordariomycetes</taxon>
        <taxon>Sordariomycetidae</taxon>
        <taxon>Sordariales</taxon>
        <taxon>Lasiosphaeriaceae</taxon>
        <taxon>Apiosordaria</taxon>
    </lineage>
</organism>
<proteinExistence type="predicted"/>
<name>A0AA40K621_9PEZI</name>
<reference evidence="2" key="1">
    <citation type="submission" date="2023-06" db="EMBL/GenBank/DDBJ databases">
        <title>Genome-scale phylogeny and comparative genomics of the fungal order Sordariales.</title>
        <authorList>
            <consortium name="Lawrence Berkeley National Laboratory"/>
            <person name="Hensen N."/>
            <person name="Bonometti L."/>
            <person name="Westerberg I."/>
            <person name="Brannstrom I.O."/>
            <person name="Guillou S."/>
            <person name="Cros-Aarteil S."/>
            <person name="Calhoun S."/>
            <person name="Haridas S."/>
            <person name="Kuo A."/>
            <person name="Mondo S."/>
            <person name="Pangilinan J."/>
            <person name="Riley R."/>
            <person name="Labutti K."/>
            <person name="Andreopoulos B."/>
            <person name="Lipzen A."/>
            <person name="Chen C."/>
            <person name="Yanf M."/>
            <person name="Daum C."/>
            <person name="Ng V."/>
            <person name="Clum A."/>
            <person name="Steindorff A."/>
            <person name="Ohm R."/>
            <person name="Martin F."/>
            <person name="Silar P."/>
            <person name="Natvig D."/>
            <person name="Lalanne C."/>
            <person name="Gautier V."/>
            <person name="Ament-Velasquez S.L."/>
            <person name="Kruys A."/>
            <person name="Hutchinson M.I."/>
            <person name="Powell A.J."/>
            <person name="Barry K."/>
            <person name="Miller A.N."/>
            <person name="Grigoriev I.V."/>
            <person name="Debuchy R."/>
            <person name="Gladieux P."/>
            <person name="Thoren M.H."/>
            <person name="Johannesson H."/>
        </authorList>
    </citation>
    <scope>NUCLEOTIDE SEQUENCE</scope>
    <source>
        <strain evidence="2">CBS 540.89</strain>
    </source>
</reference>
<comment type="caution">
    <text evidence="2">The sequence shown here is derived from an EMBL/GenBank/DDBJ whole genome shotgun (WGS) entry which is preliminary data.</text>
</comment>
<keyword evidence="3" id="KW-1185">Reference proteome</keyword>